<name>A0A9W6WSY8_9STRA</name>
<gene>
    <name evidence="2" type="ORF">Plil01_000537200</name>
</gene>
<accession>A0A9W6WSY8</accession>
<dbReference type="Proteomes" id="UP001165083">
    <property type="component" value="Unassembled WGS sequence"/>
</dbReference>
<proteinExistence type="predicted"/>
<organism evidence="2 3">
    <name type="scientific">Phytophthora lilii</name>
    <dbReference type="NCBI Taxonomy" id="2077276"/>
    <lineage>
        <taxon>Eukaryota</taxon>
        <taxon>Sar</taxon>
        <taxon>Stramenopiles</taxon>
        <taxon>Oomycota</taxon>
        <taxon>Peronosporomycetes</taxon>
        <taxon>Peronosporales</taxon>
        <taxon>Peronosporaceae</taxon>
        <taxon>Phytophthora</taxon>
    </lineage>
</organism>
<reference evidence="2" key="1">
    <citation type="submission" date="2023-04" db="EMBL/GenBank/DDBJ databases">
        <title>Phytophthora lilii NBRC 32176.</title>
        <authorList>
            <person name="Ichikawa N."/>
            <person name="Sato H."/>
            <person name="Tonouchi N."/>
        </authorList>
    </citation>
    <scope>NUCLEOTIDE SEQUENCE</scope>
    <source>
        <strain evidence="2">NBRC 32176</strain>
    </source>
</reference>
<keyword evidence="3" id="KW-1185">Reference proteome</keyword>
<dbReference type="EMBL" id="BSXW01000226">
    <property type="protein sequence ID" value="GMF15556.1"/>
    <property type="molecule type" value="Genomic_DNA"/>
</dbReference>
<evidence type="ECO:0000313" key="3">
    <source>
        <dbReference type="Proteomes" id="UP001165083"/>
    </source>
</evidence>
<dbReference type="OrthoDB" id="133193at2759"/>
<dbReference type="AlphaFoldDB" id="A0A9W6WSY8"/>
<comment type="caution">
    <text evidence="2">The sequence shown here is derived from an EMBL/GenBank/DDBJ whole genome shotgun (WGS) entry which is preliminary data.</text>
</comment>
<evidence type="ECO:0000313" key="2">
    <source>
        <dbReference type="EMBL" id="GMF15556.1"/>
    </source>
</evidence>
<feature type="region of interest" description="Disordered" evidence="1">
    <location>
        <begin position="212"/>
        <end position="240"/>
    </location>
</feature>
<sequence>MNDTMNGEDAPEKYTLGDDEIDEIKDQKREANTYSIRLNKVVLVPSIDWSETYDYIGVIITNDVRFLTYINEKRERNEIGKEDRNTPQQIWQCIGSNRKRVNASKGDLGDRTKQKLEDSFLFDNSSSTTSNQTDSKLKLFWTIRKNKGLLKSNGLRKKIVPILDGAIKTSPIDNDGYKVNWVLSLRSFINMVRDRGLELEVIGKNEEEIDAKDFAPGDGEAQHGTMSGIDEDMNPKLSNADNDAKRILTDYYTQN</sequence>
<evidence type="ECO:0000256" key="1">
    <source>
        <dbReference type="SAM" id="MobiDB-lite"/>
    </source>
</evidence>
<protein>
    <submittedName>
        <fullName evidence="2">Unnamed protein product</fullName>
    </submittedName>
</protein>